<organism evidence="4 5">
    <name type="scientific">Pseudoduganella aquatica</name>
    <dbReference type="NCBI Taxonomy" id="2660641"/>
    <lineage>
        <taxon>Bacteria</taxon>
        <taxon>Pseudomonadati</taxon>
        <taxon>Pseudomonadota</taxon>
        <taxon>Betaproteobacteria</taxon>
        <taxon>Burkholderiales</taxon>
        <taxon>Oxalobacteraceae</taxon>
        <taxon>Telluria group</taxon>
        <taxon>Pseudoduganella</taxon>
    </lineage>
</organism>
<dbReference type="EMBL" id="WWCU01000012">
    <property type="protein sequence ID" value="MYN08193.1"/>
    <property type="molecule type" value="Genomic_DNA"/>
</dbReference>
<dbReference type="InterPro" id="IPR038255">
    <property type="entry name" value="PBS_linker_sf"/>
</dbReference>
<feature type="domain" description="SbsA Ig-like" evidence="2">
    <location>
        <begin position="250"/>
        <end position="333"/>
    </location>
</feature>
<accession>A0A7X4HBH0</accession>
<keyword evidence="5" id="KW-1185">Reference proteome</keyword>
<dbReference type="InterPro" id="IPR025282">
    <property type="entry name" value="DUF4214"/>
</dbReference>
<dbReference type="InterPro" id="IPR032812">
    <property type="entry name" value="SbsA_Ig"/>
</dbReference>
<dbReference type="Gene3D" id="2.60.120.380">
    <property type="match status" value="2"/>
</dbReference>
<dbReference type="Proteomes" id="UP000450676">
    <property type="component" value="Unassembled WGS sequence"/>
</dbReference>
<sequence length="548" mass="57462">MADDYSSDASTTGRLALYGSVAGRIDTAGDRDWFQMDLDSSVGYNFALVPGPGSPAGQRLDLTVFPSTGYTGMAIYSTELDFYKSAPLGEPVAPYQTGRYYVQVKGSQVGDYTLSVTPVADDIANSRASALAFNAAGQASGRLDYLYDRDYFKFAAQQGVTYKIKLNVTAEQQLLAAGARPALAVVDKDGQTSGNWNPDNGTLTFLGSSSDGYNYIRIETGSFATLPQGEKLNYSLSMTMTDTIAPRVSNGAGAVDGPLILTFDEPVRAGTGVISLLDSSGTVLETFDMQQAGRVTVSGSAVTMQPSHVLFPASYTLKMSAGSVVDLAGNAASTATISGMDVSTLASKGAVQGGRLANTTYSGTQGERDTIVYKGSVGDYSIYSAFGPGKFLISKAGVGADTLSNIDRIFFTGSSDVVALSMDGDVGRAFRLYRAALDRAPDKAGLGYWISVLEHGTKLGDVAQGFIGSAEFQQHYGANPGNAAFVDGLYRNVLHREGDAGGVSYWNTVLEHGASRADVLTSFSESAENMSAAVALVGNGFVYTSYGA</sequence>
<dbReference type="Pfam" id="PF13205">
    <property type="entry name" value="Big_5"/>
    <property type="match status" value="1"/>
</dbReference>
<name>A0A7X4HBH0_9BURK</name>
<keyword evidence="1" id="KW-0732">Signal</keyword>
<dbReference type="Pfam" id="PF13946">
    <property type="entry name" value="DUF4214"/>
    <property type="match status" value="1"/>
</dbReference>
<evidence type="ECO:0000313" key="4">
    <source>
        <dbReference type="EMBL" id="MYN08193.1"/>
    </source>
</evidence>
<dbReference type="AlphaFoldDB" id="A0A7X4HBH0"/>
<proteinExistence type="predicted"/>
<evidence type="ECO:0000259" key="3">
    <source>
        <dbReference type="Pfam" id="PF13946"/>
    </source>
</evidence>
<evidence type="ECO:0000259" key="2">
    <source>
        <dbReference type="Pfam" id="PF13205"/>
    </source>
</evidence>
<gene>
    <name evidence="4" type="ORF">GTP77_12705</name>
</gene>
<reference evidence="4 5" key="1">
    <citation type="submission" date="2019-12" db="EMBL/GenBank/DDBJ databases">
        <title>Novel species isolated from a subtropical stream in China.</title>
        <authorList>
            <person name="Lu H."/>
        </authorList>
    </citation>
    <scope>NUCLEOTIDE SEQUENCE [LARGE SCALE GENOMIC DNA]</scope>
    <source>
        <strain evidence="4 5">FT127W</strain>
    </source>
</reference>
<evidence type="ECO:0000256" key="1">
    <source>
        <dbReference type="ARBA" id="ARBA00022729"/>
    </source>
</evidence>
<dbReference type="RefSeq" id="WP_161072523.1">
    <property type="nucleotide sequence ID" value="NZ_WWCU01000012.1"/>
</dbReference>
<evidence type="ECO:0000313" key="5">
    <source>
        <dbReference type="Proteomes" id="UP000450676"/>
    </source>
</evidence>
<comment type="caution">
    <text evidence="4">The sequence shown here is derived from an EMBL/GenBank/DDBJ whole genome shotgun (WGS) entry which is preliminary data.</text>
</comment>
<protein>
    <submittedName>
        <fullName evidence="4">DUF4214 domain-containing protein</fullName>
    </submittedName>
</protein>
<dbReference type="Gene3D" id="1.10.3130.20">
    <property type="entry name" value="Phycobilisome linker domain"/>
    <property type="match status" value="1"/>
</dbReference>
<feature type="domain" description="DUF4214" evidence="3">
    <location>
        <begin position="463"/>
        <end position="530"/>
    </location>
</feature>